<organism evidence="6 7">
    <name type="scientific">Thermohalobaculum xanthum</name>
    <dbReference type="NCBI Taxonomy" id="2753746"/>
    <lineage>
        <taxon>Bacteria</taxon>
        <taxon>Pseudomonadati</taxon>
        <taxon>Pseudomonadota</taxon>
        <taxon>Alphaproteobacteria</taxon>
        <taxon>Rhodobacterales</taxon>
        <taxon>Paracoccaceae</taxon>
        <taxon>Thermohalobaculum</taxon>
    </lineage>
</organism>
<dbReference type="NCBIfam" id="NF011055">
    <property type="entry name" value="PRK14487.1"/>
    <property type="match status" value="1"/>
</dbReference>
<comment type="caution">
    <text evidence="6">The sequence shown here is derived from an EMBL/GenBank/DDBJ whole genome shotgun (WGS) entry which is preliminary data.</text>
</comment>
<evidence type="ECO:0000313" key="6">
    <source>
        <dbReference type="EMBL" id="MBK0399158.1"/>
    </source>
</evidence>
<evidence type="ECO:0000256" key="1">
    <source>
        <dbReference type="ARBA" id="ARBA00022617"/>
    </source>
</evidence>
<keyword evidence="7" id="KW-1185">Reference proteome</keyword>
<dbReference type="GO" id="GO:0020037">
    <property type="term" value="F:heme binding"/>
    <property type="evidence" value="ECO:0007669"/>
    <property type="project" value="InterPro"/>
</dbReference>
<dbReference type="PROSITE" id="PS51007">
    <property type="entry name" value="CYTC"/>
    <property type="match status" value="1"/>
</dbReference>
<reference evidence="6" key="1">
    <citation type="submission" date="2020-12" db="EMBL/GenBank/DDBJ databases">
        <title>Bacterial taxonomy.</title>
        <authorList>
            <person name="Pan X."/>
        </authorList>
    </citation>
    <scope>NUCLEOTIDE SEQUENCE</scope>
    <source>
        <strain evidence="6">M0105</strain>
    </source>
</reference>
<dbReference type="GO" id="GO:0009055">
    <property type="term" value="F:electron transfer activity"/>
    <property type="evidence" value="ECO:0007669"/>
    <property type="project" value="InterPro"/>
</dbReference>
<sequence>MSIMEKHKIIEKNATLLLALSFVVVTVGGIVEIAPLFWLQNTIEKVEGVRPYSPLELAGRQVYIREGCYVCHSQMIRPMRDEVERYGHYSLAAESMYDRPFQWGSKRTGPDLARVGGRYSDAWHVDHMYDPQALVPESVMPKYPWLAETELDFDHIGDHLRTNAALGVPYTDEQIANAKVHVVAQVNPDHEAVDDLLANYPKAQVRNFDGQPQITELDALIAYLQMLGTLVDFSTYEASAEANLR</sequence>
<dbReference type="NCBIfam" id="TIGR00781">
    <property type="entry name" value="ccoO"/>
    <property type="match status" value="1"/>
</dbReference>
<evidence type="ECO:0000256" key="3">
    <source>
        <dbReference type="ARBA" id="ARBA00023004"/>
    </source>
</evidence>
<evidence type="ECO:0000313" key="7">
    <source>
        <dbReference type="Proteomes" id="UP000655420"/>
    </source>
</evidence>
<dbReference type="EMBL" id="JAEHHL010000004">
    <property type="protein sequence ID" value="MBK0399158.1"/>
    <property type="molecule type" value="Genomic_DNA"/>
</dbReference>
<evidence type="ECO:0000256" key="4">
    <source>
        <dbReference type="PROSITE-ProRule" id="PRU00433"/>
    </source>
</evidence>
<dbReference type="RefSeq" id="WP_200609155.1">
    <property type="nucleotide sequence ID" value="NZ_JAEHHL010000004.1"/>
</dbReference>
<protein>
    <submittedName>
        <fullName evidence="6">Cytochrome-c oxidase, cbb3-type subunit II</fullName>
    </submittedName>
</protein>
<accession>A0A8J7M6H8</accession>
<dbReference type="SUPFAM" id="SSF46626">
    <property type="entry name" value="Cytochrome c"/>
    <property type="match status" value="1"/>
</dbReference>
<evidence type="ECO:0000256" key="2">
    <source>
        <dbReference type="ARBA" id="ARBA00022723"/>
    </source>
</evidence>
<dbReference type="InterPro" id="IPR036909">
    <property type="entry name" value="Cyt_c-like_dom_sf"/>
</dbReference>
<dbReference type="InterPro" id="IPR009056">
    <property type="entry name" value="Cyt_c-like_dom"/>
</dbReference>
<gene>
    <name evidence="6" type="primary">ccoO</name>
    <name evidence="6" type="ORF">H0I76_08155</name>
</gene>
<dbReference type="Pfam" id="PF02433">
    <property type="entry name" value="FixO"/>
    <property type="match status" value="1"/>
</dbReference>
<keyword evidence="3 4" id="KW-0408">Iron</keyword>
<keyword evidence="1 4" id="KW-0349">Heme</keyword>
<dbReference type="Proteomes" id="UP000655420">
    <property type="component" value="Unassembled WGS sequence"/>
</dbReference>
<name>A0A8J7M6H8_9RHOB</name>
<dbReference type="AlphaFoldDB" id="A0A8J7M6H8"/>
<dbReference type="Gene3D" id="6.10.250.2250">
    <property type="match status" value="1"/>
</dbReference>
<dbReference type="Gene3D" id="1.10.760.10">
    <property type="entry name" value="Cytochrome c-like domain"/>
    <property type="match status" value="1"/>
</dbReference>
<keyword evidence="2 4" id="KW-0479">Metal-binding</keyword>
<proteinExistence type="predicted"/>
<feature type="domain" description="Cytochrome c" evidence="5">
    <location>
        <begin position="54"/>
        <end position="228"/>
    </location>
</feature>
<dbReference type="InterPro" id="IPR003468">
    <property type="entry name" value="Cyt_c_oxidase_monohaem-su/FixO"/>
</dbReference>
<evidence type="ECO:0000259" key="5">
    <source>
        <dbReference type="PROSITE" id="PS51007"/>
    </source>
</evidence>
<dbReference type="GO" id="GO:0046872">
    <property type="term" value="F:metal ion binding"/>
    <property type="evidence" value="ECO:0007669"/>
    <property type="project" value="UniProtKB-KW"/>
</dbReference>